<reference evidence="13" key="2">
    <citation type="journal article" date="2007" name="Science">
        <title>Genome sequence of Aedes aegypti, a major arbovirus vector.</title>
        <authorList>
            <person name="Nene V."/>
            <person name="Wortman J.R."/>
            <person name="Lawson D."/>
            <person name="Haas B."/>
            <person name="Kodira C."/>
            <person name="Tu Z.J."/>
            <person name="Loftus B."/>
            <person name="Xi Z."/>
            <person name="Megy K."/>
            <person name="Grabherr M."/>
            <person name="Ren Q."/>
            <person name="Zdobnov E.M."/>
            <person name="Lobo N.F."/>
            <person name="Campbell K.S."/>
            <person name="Brown S.E."/>
            <person name="Bonaldo M.F."/>
            <person name="Zhu J."/>
            <person name="Sinkins S.P."/>
            <person name="Hogenkamp D.G."/>
            <person name="Amedeo P."/>
            <person name="Arensburger P."/>
            <person name="Atkinson P.W."/>
            <person name="Bidwell S."/>
            <person name="Biedler J."/>
            <person name="Birney E."/>
            <person name="Bruggner R.V."/>
            <person name="Costas J."/>
            <person name="Coy M.R."/>
            <person name="Crabtree J."/>
            <person name="Crawford M."/>
            <person name="Debruyn B."/>
            <person name="Decaprio D."/>
            <person name="Eiglmeier K."/>
            <person name="Eisenstadt E."/>
            <person name="El-Dorry H."/>
            <person name="Gelbart W.M."/>
            <person name="Gomes S.L."/>
            <person name="Hammond M."/>
            <person name="Hannick L.I."/>
            <person name="Hogan J.R."/>
            <person name="Holmes M.H."/>
            <person name="Jaffe D."/>
            <person name="Johnston J.S."/>
            <person name="Kennedy R.C."/>
            <person name="Koo H."/>
            <person name="Kravitz S."/>
            <person name="Kriventseva E.V."/>
            <person name="Kulp D."/>
            <person name="Labutti K."/>
            <person name="Lee E."/>
            <person name="Li S."/>
            <person name="Lovin D.D."/>
            <person name="Mao C."/>
            <person name="Mauceli E."/>
            <person name="Menck C.F."/>
            <person name="Miller J.R."/>
            <person name="Montgomery P."/>
            <person name="Mori A."/>
            <person name="Nascimento A.L."/>
            <person name="Naveira H.F."/>
            <person name="Nusbaum C."/>
            <person name="O'leary S."/>
            <person name="Orvis J."/>
            <person name="Pertea M."/>
            <person name="Quesneville H."/>
            <person name="Reidenbach K.R."/>
            <person name="Rogers Y.H."/>
            <person name="Roth C.W."/>
            <person name="Schneider J.R."/>
            <person name="Schatz M."/>
            <person name="Shumway M."/>
            <person name="Stanke M."/>
            <person name="Stinson E.O."/>
            <person name="Tubio J.M."/>
            <person name="Vanzee J.P."/>
            <person name="Verjovski-Almeida S."/>
            <person name="Werner D."/>
            <person name="White O."/>
            <person name="Wyder S."/>
            <person name="Zeng Q."/>
            <person name="Zhao Q."/>
            <person name="Zhao Y."/>
            <person name="Hill C.A."/>
            <person name="Raikhel A.S."/>
            <person name="Soares M.B."/>
            <person name="Knudson D.L."/>
            <person name="Lee N.H."/>
            <person name="Galagan J."/>
            <person name="Salzberg S.L."/>
            <person name="Paulsen I.T."/>
            <person name="Dimopoulos G."/>
            <person name="Collins F.H."/>
            <person name="Birren B."/>
            <person name="Fraser-Liggett C.M."/>
            <person name="Severson D.W."/>
        </authorList>
    </citation>
    <scope>NUCLEOTIDE SEQUENCE [LARGE SCALE GENOMIC DNA]</scope>
    <source>
        <strain evidence="13">Liverpool</strain>
    </source>
</reference>
<dbReference type="GO" id="GO:0004252">
    <property type="term" value="F:serine-type endopeptidase activity"/>
    <property type="evidence" value="ECO:0007669"/>
    <property type="project" value="InterPro"/>
</dbReference>
<dbReference type="SUPFAM" id="SSF50494">
    <property type="entry name" value="Trypsin-like serine proteases"/>
    <property type="match status" value="1"/>
</dbReference>
<dbReference type="OMA" id="WDERTQP"/>
<evidence type="ECO:0000256" key="6">
    <source>
        <dbReference type="ARBA" id="ARBA00022825"/>
    </source>
</evidence>
<dbReference type="PANTHER" id="PTHR24276">
    <property type="entry name" value="POLYSERASE-RELATED"/>
    <property type="match status" value="1"/>
</dbReference>
<comment type="similarity">
    <text evidence="9">Belongs to the peptidase S1 family. CLIP subfamily.</text>
</comment>
<sequence length="255" mass="27302">MKLVVLFISCVLMASARGALMPLDDNYVNRVVGGHEAEPGSAPHQVSLQGLFGHSCGGSIIGDQWVLTAAHCVVGASTSQLQVLVGTNSLKEGGQKYKATKFIVHSRYNNPQFHNDIALVKLATKLEFSDNVSSIEYSEKVVPQNATLTLTGWGRTSTNGPIPTKLQTIDLKHISNEECKRLHGGGSEVDIGHICTLTKTGEGACNGDSGGPLTYNGKIVGVVNFGVPCAKGYPDAYARVSYYHDWIRTNVKNNS</sequence>
<accession>A0A1S4F1F0</accession>
<evidence type="ECO:0000256" key="11">
    <source>
        <dbReference type="SAM" id="SignalP"/>
    </source>
</evidence>
<protein>
    <submittedName>
        <fullName evidence="13">AAEL002347-PA</fullName>
    </submittedName>
</protein>
<dbReference type="GO" id="GO:0016485">
    <property type="term" value="P:protein processing"/>
    <property type="evidence" value="ECO:0007669"/>
    <property type="project" value="UniProtKB-ARBA"/>
</dbReference>
<dbReference type="HOGENOM" id="CLU_006842_7_4_1"/>
<dbReference type="PRINTS" id="PR00722">
    <property type="entry name" value="CHYMOTRYPSIN"/>
</dbReference>
<comment type="subcellular location">
    <subcellularLocation>
        <location evidence="1">Secreted</location>
    </subcellularLocation>
</comment>
<dbReference type="Proteomes" id="UP000682892">
    <property type="component" value="Unassembled WGS sequence"/>
</dbReference>
<dbReference type="EMBL" id="CH477239">
    <property type="protein sequence ID" value="EAT46500.1"/>
    <property type="molecule type" value="Genomic_DNA"/>
</dbReference>
<dbReference type="AlphaFoldDB" id="A0A1S4F1F0"/>
<reference evidence="13" key="3">
    <citation type="submission" date="2012-09" db="EMBL/GenBank/DDBJ databases">
        <authorList>
            <consortium name="VectorBase"/>
        </authorList>
    </citation>
    <scope>NUCLEOTIDE SEQUENCE</scope>
    <source>
        <strain evidence="13">Liverpool</strain>
    </source>
</reference>
<keyword evidence="7" id="KW-0865">Zymogen</keyword>
<dbReference type="PROSITE" id="PS00134">
    <property type="entry name" value="TRYPSIN_HIS"/>
    <property type="match status" value="1"/>
</dbReference>
<dbReference type="CDD" id="cd00190">
    <property type="entry name" value="Tryp_SPc"/>
    <property type="match status" value="1"/>
</dbReference>
<dbReference type="Pfam" id="PF00089">
    <property type="entry name" value="Trypsin"/>
    <property type="match status" value="1"/>
</dbReference>
<organism evidence="13 14">
    <name type="scientific">Aedes aegypti</name>
    <name type="common">Yellowfever mosquito</name>
    <name type="synonym">Culex aegypti</name>
    <dbReference type="NCBI Taxonomy" id="7159"/>
    <lineage>
        <taxon>Eukaryota</taxon>
        <taxon>Metazoa</taxon>
        <taxon>Ecdysozoa</taxon>
        <taxon>Arthropoda</taxon>
        <taxon>Hexapoda</taxon>
        <taxon>Insecta</taxon>
        <taxon>Pterygota</taxon>
        <taxon>Neoptera</taxon>
        <taxon>Endopterygota</taxon>
        <taxon>Diptera</taxon>
        <taxon>Nematocera</taxon>
        <taxon>Culicoidea</taxon>
        <taxon>Culicidae</taxon>
        <taxon>Culicinae</taxon>
        <taxon>Aedini</taxon>
        <taxon>Aedes</taxon>
        <taxon>Stegomyia</taxon>
    </lineage>
</organism>
<evidence type="ECO:0000256" key="9">
    <source>
        <dbReference type="ARBA" id="ARBA00024195"/>
    </source>
</evidence>
<dbReference type="InterPro" id="IPR001254">
    <property type="entry name" value="Trypsin_dom"/>
</dbReference>
<keyword evidence="11" id="KW-0732">Signal</keyword>
<dbReference type="MEROPS" id="S01.166"/>
<dbReference type="InterPro" id="IPR043504">
    <property type="entry name" value="Peptidase_S1_PA_chymotrypsin"/>
</dbReference>
<dbReference type="PROSITE" id="PS00135">
    <property type="entry name" value="TRYPSIN_SER"/>
    <property type="match status" value="1"/>
</dbReference>
<keyword evidence="6 10" id="KW-0720">Serine protease</keyword>
<reference evidence="13" key="1">
    <citation type="submission" date="2005-10" db="EMBL/GenBank/DDBJ databases">
        <authorList>
            <person name="Loftus B.J."/>
            <person name="Nene V.M."/>
            <person name="Hannick L.I."/>
            <person name="Bidwell S."/>
            <person name="Haas B."/>
            <person name="Amedeo P."/>
            <person name="Orvis J."/>
            <person name="Wortman J.R."/>
            <person name="White O.R."/>
            <person name="Salzberg S."/>
            <person name="Shumway M."/>
            <person name="Koo H."/>
            <person name="Zhao Y."/>
            <person name="Holmes M."/>
            <person name="Miller J."/>
            <person name="Schatz M."/>
            <person name="Pop M."/>
            <person name="Pai G."/>
            <person name="Utterback T."/>
            <person name="Rogers Y.-H."/>
            <person name="Kravitz S."/>
            <person name="Fraser C.M."/>
        </authorList>
    </citation>
    <scope>NUCLEOTIDE SEQUENCE</scope>
    <source>
        <strain evidence="13">Liverpool</strain>
    </source>
</reference>
<feature type="domain" description="Peptidase S1" evidence="12">
    <location>
        <begin position="31"/>
        <end position="252"/>
    </location>
</feature>
<evidence type="ECO:0000313" key="13">
    <source>
        <dbReference type="EMBL" id="EAT46500.1"/>
    </source>
</evidence>
<dbReference type="PROSITE" id="PS50240">
    <property type="entry name" value="TRYPSIN_DOM"/>
    <property type="match status" value="1"/>
</dbReference>
<dbReference type="InterPro" id="IPR009003">
    <property type="entry name" value="Peptidase_S1_PA"/>
</dbReference>
<evidence type="ECO:0000313" key="14">
    <source>
        <dbReference type="Proteomes" id="UP000682892"/>
    </source>
</evidence>
<evidence type="ECO:0000256" key="7">
    <source>
        <dbReference type="ARBA" id="ARBA00023145"/>
    </source>
</evidence>
<dbReference type="PANTHER" id="PTHR24276:SF96">
    <property type="entry name" value="PEPTIDASE S1 DOMAIN-CONTAINING PROTEIN"/>
    <property type="match status" value="1"/>
</dbReference>
<evidence type="ECO:0000256" key="1">
    <source>
        <dbReference type="ARBA" id="ARBA00004613"/>
    </source>
</evidence>
<name>A0A1S4F1F0_AEDAE</name>
<dbReference type="InterPro" id="IPR001314">
    <property type="entry name" value="Peptidase_S1A"/>
</dbReference>
<evidence type="ECO:0000256" key="10">
    <source>
        <dbReference type="RuleBase" id="RU363034"/>
    </source>
</evidence>
<dbReference type="InterPro" id="IPR033116">
    <property type="entry name" value="TRYPSIN_SER"/>
</dbReference>
<proteinExistence type="inferred from homology"/>
<evidence type="ECO:0000256" key="5">
    <source>
        <dbReference type="ARBA" id="ARBA00022801"/>
    </source>
</evidence>
<dbReference type="InterPro" id="IPR050430">
    <property type="entry name" value="Peptidase_S1"/>
</dbReference>
<feature type="signal peptide" evidence="11">
    <location>
        <begin position="1"/>
        <end position="18"/>
    </location>
</feature>
<dbReference type="FunFam" id="2.40.10.10:FF:000047">
    <property type="entry name" value="Trypsin eta"/>
    <property type="match status" value="1"/>
</dbReference>
<evidence type="ECO:0000256" key="8">
    <source>
        <dbReference type="ARBA" id="ARBA00023157"/>
    </source>
</evidence>
<dbReference type="SMART" id="SM00020">
    <property type="entry name" value="Tryp_SPc"/>
    <property type="match status" value="1"/>
</dbReference>
<gene>
    <name evidence="13" type="ORF">AaeL_AAEL002347</name>
</gene>
<dbReference type="InterPro" id="IPR018114">
    <property type="entry name" value="TRYPSIN_HIS"/>
</dbReference>
<keyword evidence="5 10" id="KW-0378">Hydrolase</keyword>
<dbReference type="KEGG" id="aag:5574353"/>
<evidence type="ECO:0000256" key="3">
    <source>
        <dbReference type="ARBA" id="ARBA00022670"/>
    </source>
</evidence>
<dbReference type="GO" id="GO:0007586">
    <property type="term" value="P:digestion"/>
    <property type="evidence" value="ECO:0007669"/>
    <property type="project" value="UniProtKB-KW"/>
</dbReference>
<dbReference type="OrthoDB" id="8440449at2759"/>
<dbReference type="GO" id="GO:0005576">
    <property type="term" value="C:extracellular region"/>
    <property type="evidence" value="ECO:0007669"/>
    <property type="project" value="UniProtKB-SubCell"/>
</dbReference>
<keyword evidence="2" id="KW-0964">Secreted</keyword>
<keyword evidence="8" id="KW-1015">Disulfide bond</keyword>
<evidence type="ECO:0000256" key="4">
    <source>
        <dbReference type="ARBA" id="ARBA00022757"/>
    </source>
</evidence>
<dbReference type="Gene3D" id="2.40.10.10">
    <property type="entry name" value="Trypsin-like serine proteases"/>
    <property type="match status" value="2"/>
</dbReference>
<keyword evidence="3 10" id="KW-0645">Protease</keyword>
<evidence type="ECO:0000259" key="12">
    <source>
        <dbReference type="PROSITE" id="PS50240"/>
    </source>
</evidence>
<feature type="chain" id="PRO_5036482486" evidence="11">
    <location>
        <begin position="19"/>
        <end position="255"/>
    </location>
</feature>
<evidence type="ECO:0000256" key="2">
    <source>
        <dbReference type="ARBA" id="ARBA00022525"/>
    </source>
</evidence>
<keyword evidence="4" id="KW-0222">Digestion</keyword>